<feature type="disulfide bond" evidence="13">
    <location>
        <begin position="797"/>
        <end position="812"/>
    </location>
</feature>
<feature type="repeat" description="LDL-receptor class B" evidence="14">
    <location>
        <begin position="1176"/>
        <end position="1218"/>
    </location>
</feature>
<evidence type="ECO:0000256" key="3">
    <source>
        <dbReference type="ARBA" id="ARBA00022583"/>
    </source>
</evidence>
<feature type="domain" description="EGF-like" evidence="17">
    <location>
        <begin position="1648"/>
        <end position="1682"/>
    </location>
</feature>
<feature type="disulfide bond" evidence="12">
    <location>
        <begin position="1547"/>
        <end position="1556"/>
    </location>
</feature>
<dbReference type="CDD" id="cd00112">
    <property type="entry name" value="LDLa"/>
    <property type="match status" value="12"/>
</dbReference>
<feature type="disulfide bond" evidence="12">
    <location>
        <begin position="1404"/>
        <end position="1414"/>
    </location>
</feature>
<dbReference type="InterPro" id="IPR011042">
    <property type="entry name" value="6-blade_b-propeller_TolB-like"/>
</dbReference>
<keyword evidence="2 12" id="KW-0245">EGF-like domain</keyword>
<feature type="domain" description="EGF-like" evidence="17">
    <location>
        <begin position="1355"/>
        <end position="1398"/>
    </location>
</feature>
<dbReference type="FunFam" id="4.10.400.10:FF:000007">
    <property type="entry name" value="Low density lipoprotein receptor-related protein 1"/>
    <property type="match status" value="1"/>
</dbReference>
<dbReference type="FunFam" id="2.120.10.30:FF:000241">
    <property type="entry name" value="Low-density lipoprotein receptor-related protein 6"/>
    <property type="match status" value="1"/>
</dbReference>
<evidence type="ECO:0000313" key="18">
    <source>
        <dbReference type="EMBL" id="KAK3876398.1"/>
    </source>
</evidence>
<keyword evidence="5" id="KW-0732">Signal</keyword>
<evidence type="ECO:0000256" key="4">
    <source>
        <dbReference type="ARBA" id="ARBA00022692"/>
    </source>
</evidence>
<comment type="subcellular location">
    <subcellularLocation>
        <location evidence="1">Membrane</location>
        <topology evidence="1">Single-pass membrane protein</topology>
    </subcellularLocation>
</comment>
<feature type="disulfide bond" evidence="13">
    <location>
        <begin position="542"/>
        <end position="560"/>
    </location>
</feature>
<evidence type="ECO:0000256" key="14">
    <source>
        <dbReference type="PROSITE-ProRule" id="PRU00461"/>
    </source>
</evidence>
<feature type="disulfide bond" evidence="13">
    <location>
        <begin position="899"/>
        <end position="911"/>
    </location>
</feature>
<dbReference type="Gene3D" id="2.10.25.10">
    <property type="entry name" value="Laminin"/>
    <property type="match status" value="12"/>
</dbReference>
<feature type="disulfide bond" evidence="13">
    <location>
        <begin position="618"/>
        <end position="630"/>
    </location>
</feature>
<feature type="disulfide bond" evidence="12">
    <location>
        <begin position="1388"/>
        <end position="1397"/>
    </location>
</feature>
<dbReference type="InterPro" id="IPR000152">
    <property type="entry name" value="EGF-type_Asp/Asn_hydroxyl_site"/>
</dbReference>
<feature type="domain" description="EGF-like" evidence="17">
    <location>
        <begin position="143"/>
        <end position="177"/>
    </location>
</feature>
<feature type="domain" description="EGF-like" evidence="17">
    <location>
        <begin position="1272"/>
        <end position="1315"/>
    </location>
</feature>
<dbReference type="PANTHER" id="PTHR22722:SF14">
    <property type="entry name" value="MEGALIN, ISOFORM A"/>
    <property type="match status" value="1"/>
</dbReference>
<dbReference type="SMART" id="SM00179">
    <property type="entry name" value="EGF_CA"/>
    <property type="match status" value="6"/>
</dbReference>
<feature type="disulfide bond" evidence="12">
    <location>
        <begin position="1672"/>
        <end position="1681"/>
    </location>
</feature>
<dbReference type="PROSITE" id="PS00022">
    <property type="entry name" value="EGF_1"/>
    <property type="match status" value="9"/>
</dbReference>
<comment type="caution">
    <text evidence="12">Lacks conserved residue(s) required for the propagation of feature annotation.</text>
</comment>
<feature type="disulfide bond" evidence="13">
    <location>
        <begin position="823"/>
        <end position="841"/>
    </location>
</feature>
<evidence type="ECO:0000256" key="7">
    <source>
        <dbReference type="ARBA" id="ARBA00022989"/>
    </source>
</evidence>
<keyword evidence="8 16" id="KW-0472">Membrane</keyword>
<evidence type="ECO:0000256" key="10">
    <source>
        <dbReference type="ARBA" id="ARBA00023170"/>
    </source>
</evidence>
<feature type="disulfide bond" evidence="13">
    <location>
        <begin position="658"/>
        <end position="670"/>
    </location>
</feature>
<dbReference type="Gene3D" id="2.120.10.30">
    <property type="entry name" value="TolB, C-terminal domain"/>
    <property type="match status" value="2"/>
</dbReference>
<feature type="disulfide bond" evidence="13">
    <location>
        <begin position="746"/>
        <end position="764"/>
    </location>
</feature>
<dbReference type="PROSITE" id="PS01186">
    <property type="entry name" value="EGF_2"/>
    <property type="match status" value="4"/>
</dbReference>
<keyword evidence="3" id="KW-0254">Endocytosis</keyword>
<dbReference type="Pfam" id="PF07645">
    <property type="entry name" value="EGF_CA"/>
    <property type="match status" value="1"/>
</dbReference>
<evidence type="ECO:0000256" key="15">
    <source>
        <dbReference type="SAM" id="MobiDB-lite"/>
    </source>
</evidence>
<dbReference type="PROSITE" id="PS51120">
    <property type="entry name" value="LDLRB"/>
    <property type="match status" value="4"/>
</dbReference>
<feature type="disulfide bond" evidence="13">
    <location>
        <begin position="707"/>
        <end position="725"/>
    </location>
</feature>
<feature type="transmembrane region" description="Helical" evidence="16">
    <location>
        <begin position="1825"/>
        <end position="1846"/>
    </location>
</feature>
<feature type="domain" description="EGF-like" evidence="17">
    <location>
        <begin position="1687"/>
        <end position="1723"/>
    </location>
</feature>
<feature type="domain" description="EGF-like" evidence="17">
    <location>
        <begin position="100"/>
        <end position="137"/>
    </location>
</feature>
<dbReference type="PROSITE" id="PS01209">
    <property type="entry name" value="LDLRA_1"/>
    <property type="match status" value="6"/>
</dbReference>
<dbReference type="PANTHER" id="PTHR22722">
    <property type="entry name" value="LOW-DENSITY LIPOPROTEIN RECEPTOR-RELATED PROTEIN 2-RELATED"/>
    <property type="match status" value="1"/>
</dbReference>
<feature type="disulfide bond" evidence="13">
    <location>
        <begin position="65"/>
        <end position="77"/>
    </location>
</feature>
<feature type="disulfide bond" evidence="12">
    <location>
        <begin position="1713"/>
        <end position="1722"/>
    </location>
</feature>
<dbReference type="SMART" id="SM00135">
    <property type="entry name" value="LY"/>
    <property type="match status" value="9"/>
</dbReference>
<dbReference type="Pfam" id="PF00058">
    <property type="entry name" value="Ldl_recept_b"/>
    <property type="match status" value="2"/>
</dbReference>
<dbReference type="InterPro" id="IPR009030">
    <property type="entry name" value="Growth_fac_rcpt_cys_sf"/>
</dbReference>
<dbReference type="SMART" id="SM00181">
    <property type="entry name" value="EGF"/>
    <property type="match status" value="19"/>
</dbReference>
<dbReference type="PRINTS" id="PR00261">
    <property type="entry name" value="LDLRECEPTOR"/>
</dbReference>
<feature type="disulfide bond" evidence="12">
    <location>
        <begin position="1755"/>
        <end position="1764"/>
    </location>
</feature>
<dbReference type="InterPro" id="IPR018097">
    <property type="entry name" value="EGF_Ca-bd_CS"/>
</dbReference>
<evidence type="ECO:0000256" key="1">
    <source>
        <dbReference type="ARBA" id="ARBA00004167"/>
    </source>
</evidence>
<feature type="domain" description="EGF-like" evidence="17">
    <location>
        <begin position="1766"/>
        <end position="1805"/>
    </location>
</feature>
<evidence type="ECO:0000313" key="19">
    <source>
        <dbReference type="Proteomes" id="UP001286313"/>
    </source>
</evidence>
<keyword evidence="10" id="KW-0675">Receptor</keyword>
<feature type="disulfide bond" evidence="13">
    <location>
        <begin position="700"/>
        <end position="712"/>
    </location>
</feature>
<feature type="disulfide bond" evidence="12">
    <location>
        <begin position="1359"/>
        <end position="1369"/>
    </location>
</feature>
<comment type="caution">
    <text evidence="18">The sequence shown here is derived from an EMBL/GenBank/DDBJ whole genome shotgun (WGS) entry which is preliminary data.</text>
</comment>
<keyword evidence="9 12" id="KW-1015">Disulfide bond</keyword>
<evidence type="ECO:0000259" key="17">
    <source>
        <dbReference type="PROSITE" id="PS50026"/>
    </source>
</evidence>
<dbReference type="FunFam" id="2.120.10.30:FF:000035">
    <property type="entry name" value="Low-density lipoprotein receptor-related protein 2"/>
    <property type="match status" value="1"/>
</dbReference>
<feature type="domain" description="EGF-like" evidence="17">
    <location>
        <begin position="1729"/>
        <end position="1765"/>
    </location>
</feature>
<evidence type="ECO:0000256" key="9">
    <source>
        <dbReference type="ARBA" id="ARBA00023157"/>
    </source>
</evidence>
<feature type="disulfide bond" evidence="13">
    <location>
        <begin position="665"/>
        <end position="683"/>
    </location>
</feature>
<dbReference type="PROSITE" id="PS01187">
    <property type="entry name" value="EGF_CA"/>
    <property type="match status" value="1"/>
</dbReference>
<dbReference type="InterPro" id="IPR000742">
    <property type="entry name" value="EGF"/>
</dbReference>
<feature type="disulfide bond" evidence="12">
    <location>
        <begin position="1500"/>
        <end position="1509"/>
    </location>
</feature>
<dbReference type="SUPFAM" id="SSF57196">
    <property type="entry name" value="EGF/Laminin"/>
    <property type="match status" value="5"/>
</dbReference>
<dbReference type="InterPro" id="IPR000033">
    <property type="entry name" value="LDLR_classB_rpt"/>
</dbReference>
<feature type="disulfide bond" evidence="13">
    <location>
        <begin position="906"/>
        <end position="924"/>
    </location>
</feature>
<dbReference type="EMBL" id="JAWQEG010001828">
    <property type="protein sequence ID" value="KAK3876398.1"/>
    <property type="molecule type" value="Genomic_DNA"/>
</dbReference>
<feature type="repeat" description="LDL-receptor class B" evidence="14">
    <location>
        <begin position="1132"/>
        <end position="1175"/>
    </location>
</feature>
<sequence length="1946" mass="215492">MVSAYTWDQCRGMVAEHCAHVCGTECVFTWNLLTKAQQYCFCLLLTYLPVCPFPPALSSPIKEVCGKDFFNCNNNICVTEDKLCDGQDDCGDYSDENLCNVNECNQSNPPVCAQVCHDKPIGYECSCHPGYTVHSSDSKLCQDVDECVDYPCPHYCKNTVGSYKCSCADGYIARNNGHKCRANSTVTPKLIFTNHYYIRKMNLDGSNSQLLAANLTNAVGLDYDHLSGCVYWSDVTHISSSIKRMCQDGKPVVLHSAVQSPDGIALDWVARNLYWCDKGKNTIEVSKLTGLYRKVLVSEGLLDPRAIVLDPFHGYMYWTDWGNLPHIGKAGMDGSDQRIIVNTSLGWPNALTIDYVTNQLFWADAHQDYIAYSDLDGKNIRVIKEQDSSKYVRHIFAITVFEDYLYWTDWEPKSVMRAEKYTGKNFQTIYNATHRPMDIHVYHPFRQRPLEDNPCKDDGGCKTMCLLAPGGGRTCTCPENFDLASDGVSCQSNCLSSMFVCNSTYKCIPFWWKCDTQDDCGDRSDEPDDCPEYICTPGEFQCNNGHCIHPSFICDNQDHCKDNSDEPDCDQYSCVPSQFKCPSHNGTGAYCIALSRRCDGKVDCSGGQDEANCPVPSCSADWFSCNNSMCIPKVWVCDGDQDCSDGSDEMVDCITRECPEDNFRCSNGRCIPRSWKCDGESDCPEMEDEHNEDCKGTHICEHTQFRCNNNRCIASHWKCDGDDDCLDMSDEVDCGERNCTEEEFRCQDGRCIASKLTCDGEQQCSDGSDEADCHMDCDDNMFKCESSPPCILQDWVCDMDPDCTDESDERNCNVTCGPEYFQCDDGHCNVQSWVCDGEYDCPDGSDEKPEMCVNHTCAPGRFRCNNSMCIMERQVCDGVSHCADESDETQDLCARKKTCGPGQFKCANGHCIGKINVCDGYDDCTDDSDESDCPHGCRFGQCSQICNEKKGGNHTCSCAPGYSLHSYLQKNQKSCFANGNLAYMIVANDNHLRKLSPYKHGNSADILTLNPPHARLRVHSLDVLYVKDPTAFWTNTHDNTLLSMPVSSTHEQAVGRDGRTRRDSPTSPFKIVLKGLSSPRGVAVDWLSKKVYVVNSGDRTILAVSLDGSQKVTLLATHTDRMHDVVVDPHSGQLFWTHWGFNPAVNVAKMDGQDPQPLVEHNVLGPVGLAIDYPMARLYWADVKTNKIETVKLDGSDRQLVRHFNHGEGSPFSLDVFEDVLYFTTRDTNAVKRISKFGDRRGNQGPPTNISHHDIKVTDVLIVQEQKQDTNLSNPCASNPCHTDAMCLLSGPNNYTCHCPDEYREYMDNGVKVCHIRVFGGLDECPLFCNKGECVLTDDGPICQCQPMYSGPHCEKYRCSGYCKNNGHCTVNPKAENKAGVPELRCQCGPSWTGERCETPLSTCSITCENGGKCVKDEEEDREYCICNSSFQGDYCEQCKDKKCLNGGICRLKLRGSNEYSSFCSCASGYLGVNCSYSLCDDYCKHGSCELLQGKPHCNCKPGWIGSKCDNCNNEDGCRELCDDFVCENRGRCYVSPQSPDKAQCSCTPGYHGTNCQYSVCDDYCINGVCDIRLSAPMCQCDQGWRGLKCEIQNCVSGQPGCGCPKGYHGPNCKHYVCDNYCQQGKCTLVGEDPSCVCLPGYSGNRCNINDCEHLCHRGSCHVTSEGAVCNCEPGYTGRRCMEPLPPMGPCEPNICLNGGTCHVIRGQGLCDCPSDYTGNLCQFQISPDQNICNQLQCLHGGICQITYNVAKCICHEGWGGENCGLQTNCTSTTCFNGGSCITNPDSSLLPTCNCQESYSGMRCETSQKMSAEILENQTSNTSTIVIGIFIAILVVCLGVGAAWAWRRQRGKGISHVRLEENGGTVEMTNPMYLHASDDQTDDPNLVFTLHDSPTTFKNPVYETLYTEDTAGTPGTGCQEERAGLLQSDPLGALDTNPPAAPGSKS</sequence>
<evidence type="ECO:0000256" key="16">
    <source>
        <dbReference type="SAM" id="Phobius"/>
    </source>
</evidence>
<keyword evidence="7 16" id="KW-1133">Transmembrane helix</keyword>
<feature type="disulfide bond" evidence="12">
    <location>
        <begin position="1427"/>
        <end position="1436"/>
    </location>
</feature>
<feature type="disulfide bond" evidence="13">
    <location>
        <begin position="719"/>
        <end position="734"/>
    </location>
</feature>
<proteinExistence type="predicted"/>
<dbReference type="Proteomes" id="UP001286313">
    <property type="component" value="Unassembled WGS sequence"/>
</dbReference>
<feature type="disulfide bond" evidence="13">
    <location>
        <begin position="758"/>
        <end position="773"/>
    </location>
</feature>
<dbReference type="SMART" id="SM00192">
    <property type="entry name" value="LDLa"/>
    <property type="match status" value="12"/>
</dbReference>
<dbReference type="GO" id="GO:0043235">
    <property type="term" value="C:receptor complex"/>
    <property type="evidence" value="ECO:0007669"/>
    <property type="project" value="TreeGrafter"/>
</dbReference>
<dbReference type="InterPro" id="IPR051221">
    <property type="entry name" value="LDLR-related"/>
</dbReference>
<evidence type="ECO:0000256" key="6">
    <source>
        <dbReference type="ARBA" id="ARBA00022737"/>
    </source>
</evidence>
<dbReference type="InterPro" id="IPR049883">
    <property type="entry name" value="NOTCH1_EGF-like"/>
</dbReference>
<dbReference type="Gene3D" id="4.10.400.10">
    <property type="entry name" value="Low-density Lipoprotein Receptor"/>
    <property type="match status" value="12"/>
</dbReference>
<dbReference type="SUPFAM" id="SSF57424">
    <property type="entry name" value="LDL receptor-like module"/>
    <property type="match status" value="12"/>
</dbReference>
<evidence type="ECO:0000256" key="13">
    <source>
        <dbReference type="PROSITE-ProRule" id="PRU00124"/>
    </source>
</evidence>
<feature type="region of interest" description="Disordered" evidence="15">
    <location>
        <begin position="1908"/>
        <end position="1946"/>
    </location>
</feature>
<dbReference type="Pfam" id="PF00057">
    <property type="entry name" value="Ldl_recept_a"/>
    <property type="match status" value="12"/>
</dbReference>
<feature type="disulfide bond" evidence="13">
    <location>
        <begin position="72"/>
        <end position="90"/>
    </location>
</feature>
<keyword evidence="19" id="KW-1185">Reference proteome</keyword>
<dbReference type="InterPro" id="IPR036055">
    <property type="entry name" value="LDL_receptor-like_sf"/>
</dbReference>
<feature type="disulfide bond" evidence="13">
    <location>
        <begin position="625"/>
        <end position="643"/>
    </location>
</feature>
<feature type="disulfide bond" evidence="12">
    <location>
        <begin position="1795"/>
        <end position="1804"/>
    </location>
</feature>
<protein>
    <recommendedName>
        <fullName evidence="17">EGF-like domain-containing protein</fullName>
    </recommendedName>
</protein>
<dbReference type="PROSITE" id="PS00010">
    <property type="entry name" value="ASX_HYDROXYL"/>
    <property type="match status" value="2"/>
</dbReference>
<feature type="disulfide bond" evidence="13">
    <location>
        <begin position="535"/>
        <end position="547"/>
    </location>
</feature>
<reference evidence="18" key="1">
    <citation type="submission" date="2023-10" db="EMBL/GenBank/DDBJ databases">
        <title>Genome assemblies of two species of porcelain crab, Petrolisthes cinctipes and Petrolisthes manimaculis (Anomura: Porcellanidae).</title>
        <authorList>
            <person name="Angst P."/>
        </authorList>
    </citation>
    <scope>NUCLEOTIDE SEQUENCE</scope>
    <source>
        <strain evidence="18">PB745_01</strain>
        <tissue evidence="18">Gill</tissue>
    </source>
</reference>
<feature type="disulfide bond" evidence="13">
    <location>
        <begin position="816"/>
        <end position="828"/>
    </location>
</feature>
<dbReference type="PROSITE" id="PS50068">
    <property type="entry name" value="LDLRA_2"/>
    <property type="match status" value="12"/>
</dbReference>
<accession>A0AAE1KLZ8</accession>
<evidence type="ECO:0000256" key="8">
    <source>
        <dbReference type="ARBA" id="ARBA00023136"/>
    </source>
</evidence>
<feature type="disulfide bond" evidence="13">
    <location>
        <begin position="84"/>
        <end position="99"/>
    </location>
</feature>
<evidence type="ECO:0000256" key="12">
    <source>
        <dbReference type="PROSITE-ProRule" id="PRU00076"/>
    </source>
</evidence>
<feature type="disulfide bond" evidence="13">
    <location>
        <begin position="918"/>
        <end position="933"/>
    </location>
</feature>
<name>A0AAE1KLZ8_PETCI</name>
<evidence type="ECO:0000256" key="11">
    <source>
        <dbReference type="ARBA" id="ARBA00023180"/>
    </source>
</evidence>
<dbReference type="InterPro" id="IPR002172">
    <property type="entry name" value="LDrepeatLR_classA_rpt"/>
</dbReference>
<dbReference type="InterPro" id="IPR001881">
    <property type="entry name" value="EGF-like_Ca-bd_dom"/>
</dbReference>
<feature type="disulfide bond" evidence="13">
    <location>
        <begin position="598"/>
        <end position="613"/>
    </location>
</feature>
<keyword evidence="4 16" id="KW-0812">Transmembrane</keyword>
<dbReference type="SUPFAM" id="SSF57184">
    <property type="entry name" value="Growth factor receptor domain"/>
    <property type="match status" value="2"/>
</dbReference>
<feature type="domain" description="EGF-like" evidence="17">
    <location>
        <begin position="1476"/>
        <end position="1510"/>
    </location>
</feature>
<organism evidence="18 19">
    <name type="scientific">Petrolisthes cinctipes</name>
    <name type="common">Flat porcelain crab</name>
    <dbReference type="NCBI Taxonomy" id="88211"/>
    <lineage>
        <taxon>Eukaryota</taxon>
        <taxon>Metazoa</taxon>
        <taxon>Ecdysozoa</taxon>
        <taxon>Arthropoda</taxon>
        <taxon>Crustacea</taxon>
        <taxon>Multicrustacea</taxon>
        <taxon>Malacostraca</taxon>
        <taxon>Eumalacostraca</taxon>
        <taxon>Eucarida</taxon>
        <taxon>Decapoda</taxon>
        <taxon>Pleocyemata</taxon>
        <taxon>Anomura</taxon>
        <taxon>Galatheoidea</taxon>
        <taxon>Porcellanidae</taxon>
        <taxon>Petrolisthes</taxon>
    </lineage>
</organism>
<feature type="disulfide bond" evidence="13">
    <location>
        <begin position="864"/>
        <end position="882"/>
    </location>
</feature>
<dbReference type="GO" id="GO:0006897">
    <property type="term" value="P:endocytosis"/>
    <property type="evidence" value="ECO:0007669"/>
    <property type="project" value="UniProtKB-KW"/>
</dbReference>
<evidence type="ECO:0000256" key="2">
    <source>
        <dbReference type="ARBA" id="ARBA00022536"/>
    </source>
</evidence>
<dbReference type="GO" id="GO:0005886">
    <property type="term" value="C:plasma membrane"/>
    <property type="evidence" value="ECO:0007669"/>
    <property type="project" value="TreeGrafter"/>
</dbReference>
<dbReference type="SUPFAM" id="SSF63825">
    <property type="entry name" value="YWTD domain"/>
    <property type="match status" value="2"/>
</dbReference>
<keyword evidence="11" id="KW-0325">Glycoprotein</keyword>
<feature type="disulfide bond" evidence="13">
    <location>
        <begin position="857"/>
        <end position="869"/>
    </location>
</feature>
<gene>
    <name evidence="18" type="ORF">Pcinc_018810</name>
</gene>
<dbReference type="InterPro" id="IPR023415">
    <property type="entry name" value="LDLR_class-A_CS"/>
</dbReference>
<feature type="disulfide bond" evidence="12">
    <location>
        <begin position="1408"/>
        <end position="1425"/>
    </location>
</feature>
<dbReference type="PROSITE" id="PS50026">
    <property type="entry name" value="EGF_3"/>
    <property type="match status" value="11"/>
</dbReference>
<feature type="disulfide bond" evidence="13">
    <location>
        <begin position="739"/>
        <end position="751"/>
    </location>
</feature>
<feature type="repeat" description="LDL-receptor class B" evidence="14">
    <location>
        <begin position="314"/>
        <end position="357"/>
    </location>
</feature>
<feature type="domain" description="EGF-like" evidence="17">
    <location>
        <begin position="1519"/>
        <end position="1557"/>
    </location>
</feature>
<feature type="disulfide bond" evidence="13">
    <location>
        <begin position="554"/>
        <end position="569"/>
    </location>
</feature>
<dbReference type="GO" id="GO:0005509">
    <property type="term" value="F:calcium ion binding"/>
    <property type="evidence" value="ECO:0007669"/>
    <property type="project" value="InterPro"/>
</dbReference>
<feature type="domain" description="EGF-like" evidence="17">
    <location>
        <begin position="1400"/>
        <end position="1437"/>
    </location>
</feature>
<feature type="repeat" description="LDL-receptor class B" evidence="14">
    <location>
        <begin position="271"/>
        <end position="313"/>
    </location>
</feature>
<keyword evidence="6" id="KW-0677">Repeat</keyword>
<evidence type="ECO:0000256" key="5">
    <source>
        <dbReference type="ARBA" id="ARBA00022729"/>
    </source>
</evidence>